<comment type="caution">
    <text evidence="4">The sequence shown here is derived from an EMBL/GenBank/DDBJ whole genome shotgun (WGS) entry which is preliminary data.</text>
</comment>
<dbReference type="GO" id="GO:0005576">
    <property type="term" value="C:extracellular region"/>
    <property type="evidence" value="ECO:0007669"/>
    <property type="project" value="UniProtKB-SubCell"/>
</dbReference>
<organism evidence="4 5">
    <name type="scientific">Candidatus Lloydbacteria bacterium RIFCSPHIGHO2_02_FULL_54_17</name>
    <dbReference type="NCBI Taxonomy" id="1798664"/>
    <lineage>
        <taxon>Bacteria</taxon>
        <taxon>Candidatus Lloydiibacteriota</taxon>
    </lineage>
</organism>
<dbReference type="AlphaFoldDB" id="A0A1G2DAJ9"/>
<evidence type="ECO:0000256" key="2">
    <source>
        <dbReference type="ARBA" id="ARBA00022525"/>
    </source>
</evidence>
<reference evidence="4 5" key="1">
    <citation type="journal article" date="2016" name="Nat. Commun.">
        <title>Thousands of microbial genomes shed light on interconnected biogeochemical processes in an aquifer system.</title>
        <authorList>
            <person name="Anantharaman K."/>
            <person name="Brown C.T."/>
            <person name="Hug L.A."/>
            <person name="Sharon I."/>
            <person name="Castelle C.J."/>
            <person name="Probst A.J."/>
            <person name="Thomas B.C."/>
            <person name="Singh A."/>
            <person name="Wilkins M.J."/>
            <person name="Karaoz U."/>
            <person name="Brodie E.L."/>
            <person name="Williams K.H."/>
            <person name="Hubbard S.S."/>
            <person name="Banfield J.F."/>
        </authorList>
    </citation>
    <scope>NUCLEOTIDE SEQUENCE [LARGE SCALE GENOMIC DNA]</scope>
</reference>
<dbReference type="Pfam" id="PF03534">
    <property type="entry name" value="SpvB"/>
    <property type="match status" value="1"/>
</dbReference>
<dbReference type="GO" id="GO:0005737">
    <property type="term" value="C:cytoplasm"/>
    <property type="evidence" value="ECO:0007669"/>
    <property type="project" value="InterPro"/>
</dbReference>
<dbReference type="Proteomes" id="UP000178636">
    <property type="component" value="Unassembled WGS sequence"/>
</dbReference>
<evidence type="ECO:0000256" key="3">
    <source>
        <dbReference type="ARBA" id="ARBA00023026"/>
    </source>
</evidence>
<evidence type="ECO:0000256" key="1">
    <source>
        <dbReference type="ARBA" id="ARBA00004613"/>
    </source>
</evidence>
<comment type="subcellular location">
    <subcellularLocation>
        <location evidence="1">Secreted</location>
    </subcellularLocation>
</comment>
<keyword evidence="3" id="KW-0843">Virulence</keyword>
<dbReference type="InterPro" id="IPR003284">
    <property type="entry name" value="Sal_SpvB"/>
</dbReference>
<evidence type="ECO:0000313" key="4">
    <source>
        <dbReference type="EMBL" id="OGZ10563.1"/>
    </source>
</evidence>
<keyword evidence="2" id="KW-0964">Secreted</keyword>
<name>A0A1G2DAJ9_9BACT</name>
<dbReference type="EMBL" id="MHLO01000050">
    <property type="protein sequence ID" value="OGZ10563.1"/>
    <property type="molecule type" value="Genomic_DNA"/>
</dbReference>
<gene>
    <name evidence="4" type="ORF">A3C93_01975</name>
</gene>
<proteinExistence type="predicted"/>
<sequence length="639" mass="68329">MKSHPLFSGAASVFVALPLLFLFVFALLPKDVFAANNDPFRGGREAVSPKQSAGVGQSTGAMTYTYPLTIPPGRSGVQPNLSLNYSSDDKRQDSIFGYGWSLSLPYIERINKIGTNNLYNQDRSHTYFTSSLSGELLTVGSETPVGGSFLGISQDPSLLALVELPDEEAMFDASQETISTESTNAPDSNFATVSADIARSFHTFMDTFLSTYVYHPNEWEDWFAARNQAMEEAKRPISGFPVVERKTQRSLYAVIPFPLIPALAGLSATDRATLKGEAIAALGPIEKTTWGSYQIEVVSVNPVEGGVELFVKVWDANNQQVGFGVDGTIEIERVRIFNPPILVPDGTTHDATTTTGLIVRTNNYKEDLRAALLQVLADTIAVVPTHDASHIVSGKVGRTTDTYYPDAASETTSVDGFVGNGGDISWSSLQGGSGTGSDHTTTNDTTAAYASSVTSNLWAYMYRAVYLFDTSALPDGDSISSATLSVYGTAKASQWGDYVTVSTSSPGSNTTLVNSDFAKLGTTEMIDSGSRILDANWNTAGWNDFTLNATGISNISATGVTKFGLRFLNDINNNAPTWVSSQSSNLIGYYADQTGTTNDPKLVVVHGTGPVYPSAPTALFVDGITNPSNIATTSPYFSA</sequence>
<protein>
    <submittedName>
        <fullName evidence="4">Uncharacterized protein</fullName>
    </submittedName>
</protein>
<evidence type="ECO:0000313" key="5">
    <source>
        <dbReference type="Proteomes" id="UP000178636"/>
    </source>
</evidence>
<accession>A0A1G2DAJ9</accession>
<dbReference type="STRING" id="1798664.A3C93_01975"/>